<dbReference type="AlphaFoldDB" id="A0A9P7XHC8"/>
<comment type="caution">
    <text evidence="2">The sequence shown here is derived from an EMBL/GenBank/DDBJ whole genome shotgun (WGS) entry which is preliminary data.</text>
</comment>
<dbReference type="Proteomes" id="UP000707451">
    <property type="component" value="Unassembled WGS sequence"/>
</dbReference>
<dbReference type="EMBL" id="JAHRHY010000029">
    <property type="protein sequence ID" value="KAG9060872.1"/>
    <property type="molecule type" value="Genomic_DNA"/>
</dbReference>
<feature type="compositionally biased region" description="Acidic residues" evidence="1">
    <location>
        <begin position="236"/>
        <end position="252"/>
    </location>
</feature>
<feature type="region of interest" description="Disordered" evidence="1">
    <location>
        <begin position="225"/>
        <end position="289"/>
    </location>
</feature>
<accession>A0A9P7XHC8</accession>
<evidence type="ECO:0000313" key="2">
    <source>
        <dbReference type="EMBL" id="KAG9060872.1"/>
    </source>
</evidence>
<organism evidence="2 3">
    <name type="scientific">Linnemannia hyalina</name>
    <dbReference type="NCBI Taxonomy" id="64524"/>
    <lineage>
        <taxon>Eukaryota</taxon>
        <taxon>Fungi</taxon>
        <taxon>Fungi incertae sedis</taxon>
        <taxon>Mucoromycota</taxon>
        <taxon>Mortierellomycotina</taxon>
        <taxon>Mortierellomycetes</taxon>
        <taxon>Mortierellales</taxon>
        <taxon>Mortierellaceae</taxon>
        <taxon>Linnemannia</taxon>
    </lineage>
</organism>
<name>A0A9P7XHC8_9FUNG</name>
<evidence type="ECO:0000256" key="1">
    <source>
        <dbReference type="SAM" id="MobiDB-lite"/>
    </source>
</evidence>
<protein>
    <submittedName>
        <fullName evidence="2">Uncharacterized protein</fullName>
    </submittedName>
</protein>
<feature type="compositionally biased region" description="Acidic residues" evidence="1">
    <location>
        <begin position="267"/>
        <end position="287"/>
    </location>
</feature>
<keyword evidence="3" id="KW-1185">Reference proteome</keyword>
<reference evidence="2" key="1">
    <citation type="submission" date="2021-06" db="EMBL/GenBank/DDBJ databases">
        <title>Genome Sequence of Mortierella hyaline Strain SCG-10, a Cold-Adapted, Nitrate-Reducing Fungus Isolated from Soil in Minnesota, USA.</title>
        <authorList>
            <person name="Aldossari N."/>
        </authorList>
    </citation>
    <scope>NUCLEOTIDE SEQUENCE</scope>
    <source>
        <strain evidence="2">SCG-10</strain>
    </source>
</reference>
<evidence type="ECO:0000313" key="3">
    <source>
        <dbReference type="Proteomes" id="UP000707451"/>
    </source>
</evidence>
<dbReference type="OrthoDB" id="2543128at2759"/>
<gene>
    <name evidence="2" type="ORF">KI688_007941</name>
</gene>
<dbReference type="InterPro" id="IPR009057">
    <property type="entry name" value="Homeodomain-like_sf"/>
</dbReference>
<proteinExistence type="predicted"/>
<sequence length="304" mass="35214">MASIRPNTQEQTRVKRSRQHISLKQRRYIVHAIADEGHIFKSASIRFNLPYSTVRSIHLDWERTGRYDTLRRGGDKRTRHADEHIEWIKARFLDDPDLSIPDLRDELNNRFRSNHPRLNLRWPADCLKGRQEQHCVRPMKAVEPNKGPNMSLVVAVDRTGLVAFKKTKVDKHMLTEHIRRSLHRTVTAAKVTGWMKEVKRHFLMALKGHPLGRLMNTKHAVTRLGYSQDHGQDPYPETDNEDGGEEEEEDDLLQTSPDVFESNSISGDDDDSSDTSESDTYEVDGYDNDLLRALVEEEKEDNQI</sequence>
<dbReference type="SUPFAM" id="SSF46689">
    <property type="entry name" value="Homeodomain-like"/>
    <property type="match status" value="1"/>
</dbReference>